<dbReference type="Gene3D" id="2.60.130.10">
    <property type="entry name" value="Aromatic compound dioxygenase"/>
    <property type="match status" value="1"/>
</dbReference>
<protein>
    <recommendedName>
        <fullName evidence="3">Intradiol ring-cleavage dioxygenases domain-containing protein</fullName>
    </recommendedName>
</protein>
<dbReference type="GO" id="GO:0016702">
    <property type="term" value="F:oxidoreductase activity, acting on single donors with incorporation of molecular oxygen, incorporation of two atoms of oxygen"/>
    <property type="evidence" value="ECO:0007669"/>
    <property type="project" value="InterPro"/>
</dbReference>
<feature type="domain" description="Intradiol ring-cleavage dioxygenases" evidence="3">
    <location>
        <begin position="78"/>
        <end position="185"/>
    </location>
</feature>
<dbReference type="InterPro" id="IPR015889">
    <property type="entry name" value="Intradiol_dOase_core"/>
</dbReference>
<dbReference type="PANTHER" id="PTHR34315">
    <property type="match status" value="1"/>
</dbReference>
<keyword evidence="2" id="KW-1133">Transmembrane helix</keyword>
<dbReference type="GO" id="GO:0008199">
    <property type="term" value="F:ferric iron binding"/>
    <property type="evidence" value="ECO:0007669"/>
    <property type="project" value="InterPro"/>
</dbReference>
<keyword evidence="2" id="KW-0812">Transmembrane</keyword>
<feature type="transmembrane region" description="Helical" evidence="2">
    <location>
        <begin position="6"/>
        <end position="23"/>
    </location>
</feature>
<feature type="transmembrane region" description="Helical" evidence="2">
    <location>
        <begin position="35"/>
        <end position="53"/>
    </location>
</feature>
<keyword evidence="2" id="KW-0472">Membrane</keyword>
<evidence type="ECO:0000313" key="5">
    <source>
        <dbReference type="Proteomes" id="UP000221961"/>
    </source>
</evidence>
<dbReference type="GeneID" id="88361760"/>
<accession>A0A291RRS9</accession>
<dbReference type="EMBL" id="CP023778">
    <property type="protein sequence ID" value="ATL70000.1"/>
    <property type="molecule type" value="Genomic_DNA"/>
</dbReference>
<dbReference type="AlphaFoldDB" id="A0A291RRS9"/>
<reference evidence="4 5" key="1">
    <citation type="submission" date="2017-10" db="EMBL/GenBank/DDBJ databases">
        <title>Comparative genomics between pathogenic Norcardia.</title>
        <authorList>
            <person name="Zeng L."/>
        </authorList>
    </citation>
    <scope>NUCLEOTIDE SEQUENCE [LARGE SCALE GENOMIC DNA]</scope>
    <source>
        <strain evidence="4 5">NC_YFY_NT001</strain>
    </source>
</reference>
<organism evidence="4 5">
    <name type="scientific">Nocardia terpenica</name>
    <dbReference type="NCBI Taxonomy" id="455432"/>
    <lineage>
        <taxon>Bacteria</taxon>
        <taxon>Bacillati</taxon>
        <taxon>Actinomycetota</taxon>
        <taxon>Actinomycetes</taxon>
        <taxon>Mycobacteriales</taxon>
        <taxon>Nocardiaceae</taxon>
        <taxon>Nocardia</taxon>
    </lineage>
</organism>
<feature type="region of interest" description="Disordered" evidence="1">
    <location>
        <begin position="138"/>
        <end position="158"/>
    </location>
</feature>
<dbReference type="KEGG" id="ntp:CRH09_31265"/>
<sequence>MWKPLLTLDTAAGVMHGFYIFVMNEQQPRSNRRRVLGVIGTAGISAVAASVMGRSSATARTAAPAKLTCSTILSPEEIEGPYFVDNEPVRSDIAEGKPGLPLNLRMTLIDVGSCLPMVNAMVAVWHCDAMGFYSNFTDQSPNGPDGPPLPPPPDDGTFMRGVQFTDNDGTVSFRTVFPGWYYGRAVHIHIKVKANGGSNYLHTGQLYFSEPLTEQVTALDPYNQHNYRRWRNEEDDVYTQQDGADSMLTVSQINPNSLPDGLNATINLGIQPM</sequence>
<dbReference type="CDD" id="cd03457">
    <property type="entry name" value="intradiol_dioxygenase_like"/>
    <property type="match status" value="1"/>
</dbReference>
<dbReference type="SUPFAM" id="SSF49482">
    <property type="entry name" value="Aromatic compound dioxygenase"/>
    <property type="match status" value="1"/>
</dbReference>
<evidence type="ECO:0000256" key="1">
    <source>
        <dbReference type="SAM" id="MobiDB-lite"/>
    </source>
</evidence>
<evidence type="ECO:0000313" key="4">
    <source>
        <dbReference type="EMBL" id="ATL70000.1"/>
    </source>
</evidence>
<dbReference type="RefSeq" id="WP_098697000.1">
    <property type="nucleotide sequence ID" value="NZ_CP023778.1"/>
</dbReference>
<dbReference type="Proteomes" id="UP000221961">
    <property type="component" value="Chromosome"/>
</dbReference>
<gene>
    <name evidence="4" type="ORF">CRH09_31265</name>
</gene>
<feature type="compositionally biased region" description="Pro residues" evidence="1">
    <location>
        <begin position="144"/>
        <end position="154"/>
    </location>
</feature>
<evidence type="ECO:0000256" key="2">
    <source>
        <dbReference type="SAM" id="Phobius"/>
    </source>
</evidence>
<dbReference type="InterPro" id="IPR000627">
    <property type="entry name" value="Intradiol_dOase_C"/>
</dbReference>
<evidence type="ECO:0000259" key="3">
    <source>
        <dbReference type="Pfam" id="PF00775"/>
    </source>
</evidence>
<dbReference type="Pfam" id="PF00775">
    <property type="entry name" value="Dioxygenase_C"/>
    <property type="match status" value="1"/>
</dbReference>
<proteinExistence type="predicted"/>
<dbReference type="PANTHER" id="PTHR34315:SF1">
    <property type="entry name" value="INTRADIOL RING-CLEAVAGE DIOXYGENASES DOMAIN-CONTAINING PROTEIN-RELATED"/>
    <property type="match status" value="1"/>
</dbReference>
<name>A0A291RRS9_9NOCA</name>